<dbReference type="InterPro" id="IPR036388">
    <property type="entry name" value="WH-like_DNA-bd_sf"/>
</dbReference>
<dbReference type="Gene3D" id="1.10.10.10">
    <property type="entry name" value="Winged helix-like DNA-binding domain superfamily/Winged helix DNA-binding domain"/>
    <property type="match status" value="1"/>
</dbReference>
<dbReference type="Pfam" id="PF04545">
    <property type="entry name" value="Sigma70_r4"/>
    <property type="match status" value="1"/>
</dbReference>
<dbReference type="SUPFAM" id="SSF88659">
    <property type="entry name" value="Sigma3 and sigma4 domains of RNA polymerase sigma factors"/>
    <property type="match status" value="1"/>
</dbReference>
<comment type="caution">
    <text evidence="2">The sequence shown here is derived from an EMBL/GenBank/DDBJ whole genome shotgun (WGS) entry which is preliminary data.</text>
</comment>
<proteinExistence type="predicted"/>
<evidence type="ECO:0000313" key="2">
    <source>
        <dbReference type="EMBL" id="CCI27252.1"/>
    </source>
</evidence>
<gene>
    <name evidence="2" type="ORF">MICAG_3440012</name>
</gene>
<dbReference type="InterPro" id="IPR007630">
    <property type="entry name" value="RNA_pol_sigma70_r4"/>
</dbReference>
<evidence type="ECO:0000259" key="1">
    <source>
        <dbReference type="Pfam" id="PF04545"/>
    </source>
</evidence>
<feature type="domain" description="RNA polymerase sigma-70 region 4" evidence="1">
    <location>
        <begin position="128"/>
        <end position="151"/>
    </location>
</feature>
<dbReference type="GO" id="GO:0006352">
    <property type="term" value="P:DNA-templated transcription initiation"/>
    <property type="evidence" value="ECO:0007669"/>
    <property type="project" value="InterPro"/>
</dbReference>
<dbReference type="AlphaFoldDB" id="I4HYX8"/>
<reference evidence="2 3" key="1">
    <citation type="submission" date="2012-04" db="EMBL/GenBank/DDBJ databases">
        <authorList>
            <person name="Genoscope - CEA"/>
        </authorList>
    </citation>
    <scope>NUCLEOTIDE SEQUENCE [LARGE SCALE GENOMIC DNA]</scope>
    <source>
        <strain evidence="2 3">9808</strain>
    </source>
</reference>
<accession>I4HYX8</accession>
<protein>
    <recommendedName>
        <fullName evidence="1">RNA polymerase sigma-70 region 4 domain-containing protein</fullName>
    </recommendedName>
</protein>
<dbReference type="EMBL" id="CAIN01000273">
    <property type="protein sequence ID" value="CCI27252.1"/>
    <property type="molecule type" value="Genomic_DNA"/>
</dbReference>
<dbReference type="HOGENOM" id="CLU_1600803_0_0_3"/>
<dbReference type="GO" id="GO:0003700">
    <property type="term" value="F:DNA-binding transcription factor activity"/>
    <property type="evidence" value="ECO:0007669"/>
    <property type="project" value="InterPro"/>
</dbReference>
<dbReference type="InterPro" id="IPR013324">
    <property type="entry name" value="RNA_pol_sigma_r3/r4-like"/>
</dbReference>
<sequence>MSIKMVIPMNENEDFQHLKEIIADLRAKQKQILKGMLDYPIEIDSAIRILSEPSRQLATTAHNLTRVHKILKELEKQGLVSFHDSQYSLTELGREIVGHLSDKSPTPRRDAQRKEKLQKSYDFLELHRQGLSYQQIGDKYGISRERVRQILASNPEFEAYRQKQKENNYR</sequence>
<dbReference type="Proteomes" id="UP000005291">
    <property type="component" value="Unassembled WGS sequence"/>
</dbReference>
<organism evidence="2 3">
    <name type="scientific">Microcystis aeruginosa PCC 9808</name>
    <dbReference type="NCBI Taxonomy" id="1160284"/>
    <lineage>
        <taxon>Bacteria</taxon>
        <taxon>Bacillati</taxon>
        <taxon>Cyanobacteriota</taxon>
        <taxon>Cyanophyceae</taxon>
        <taxon>Oscillatoriophycideae</taxon>
        <taxon>Chroococcales</taxon>
        <taxon>Microcystaceae</taxon>
        <taxon>Microcystis</taxon>
    </lineage>
</organism>
<dbReference type="InterPro" id="IPR036390">
    <property type="entry name" value="WH_DNA-bd_sf"/>
</dbReference>
<dbReference type="SUPFAM" id="SSF46785">
    <property type="entry name" value="Winged helix' DNA-binding domain"/>
    <property type="match status" value="1"/>
</dbReference>
<evidence type="ECO:0000313" key="3">
    <source>
        <dbReference type="Proteomes" id="UP000005291"/>
    </source>
</evidence>
<name>I4HYX8_MICAE</name>